<evidence type="ECO:0000313" key="4">
    <source>
        <dbReference type="EMBL" id="UWQ42479.1"/>
    </source>
</evidence>
<dbReference type="RefSeq" id="WP_259965208.1">
    <property type="nucleotide sequence ID" value="NZ_CP081051.1"/>
</dbReference>
<organism evidence="4 5">
    <name type="scientific">Leisingera aquaemixtae</name>
    <dbReference type="NCBI Taxonomy" id="1396826"/>
    <lineage>
        <taxon>Bacteria</taxon>
        <taxon>Pseudomonadati</taxon>
        <taxon>Pseudomonadota</taxon>
        <taxon>Alphaproteobacteria</taxon>
        <taxon>Rhodobacterales</taxon>
        <taxon>Roseobacteraceae</taxon>
        <taxon>Leisingera</taxon>
    </lineage>
</organism>
<feature type="chain" id="PRO_5045543460" evidence="2">
    <location>
        <begin position="20"/>
        <end position="194"/>
    </location>
</feature>
<dbReference type="EMBL" id="CP081051">
    <property type="protein sequence ID" value="UWQ42479.1"/>
    <property type="molecule type" value="Genomic_DNA"/>
</dbReference>
<evidence type="ECO:0000256" key="2">
    <source>
        <dbReference type="SAM" id="SignalP"/>
    </source>
</evidence>
<dbReference type="Pfam" id="PF13505">
    <property type="entry name" value="OMP_b-brl"/>
    <property type="match status" value="1"/>
</dbReference>
<gene>
    <name evidence="4" type="ORF">K3718_05155</name>
</gene>
<proteinExistence type="predicted"/>
<dbReference type="InterPro" id="IPR027385">
    <property type="entry name" value="Beta-barrel_OMP"/>
</dbReference>
<name>A0ABY5WM74_9RHOB</name>
<dbReference type="InterPro" id="IPR011250">
    <property type="entry name" value="OMP/PagP_B-barrel"/>
</dbReference>
<protein>
    <submittedName>
        <fullName evidence="4">Porin family protein</fullName>
    </submittedName>
</protein>
<sequence>MKRSLIAAAFALSATAASAGSYVQPVGEAQPVPAAAAAQTDWTGFYAGLQYNDGEAEASFGGATATGDFDGFGIHAGYNHDFGQFVVGGELAYNDIDSDGNGDGDLTQLRARAGVDLGRFMPYATLGFARVSLESGGTDVSESGVTYGVGGEYLVTDNFSIGLEYSRSDFSDVEGVSGLDLDTDMVQLRASFRF</sequence>
<evidence type="ECO:0000313" key="5">
    <source>
        <dbReference type="Proteomes" id="UP001058514"/>
    </source>
</evidence>
<keyword evidence="5" id="KW-1185">Reference proteome</keyword>
<reference evidence="4" key="1">
    <citation type="submission" date="2021-08" db="EMBL/GenBank/DDBJ databases">
        <authorList>
            <person name="Nwanade C."/>
            <person name="Wang M."/>
            <person name="Masoudi A."/>
            <person name="Yu Z."/>
            <person name="Liu J."/>
        </authorList>
    </citation>
    <scope>NUCLEOTIDE SEQUENCE</scope>
    <source>
        <strain evidence="4">S166</strain>
    </source>
</reference>
<feature type="domain" description="Outer membrane protein beta-barrel" evidence="3">
    <location>
        <begin position="33"/>
        <end position="194"/>
    </location>
</feature>
<feature type="signal peptide" evidence="2">
    <location>
        <begin position="1"/>
        <end position="19"/>
    </location>
</feature>
<dbReference type="Gene3D" id="2.40.160.20">
    <property type="match status" value="1"/>
</dbReference>
<accession>A0ABY5WM74</accession>
<evidence type="ECO:0000259" key="3">
    <source>
        <dbReference type="Pfam" id="PF13505"/>
    </source>
</evidence>
<dbReference type="SUPFAM" id="SSF56925">
    <property type="entry name" value="OMPA-like"/>
    <property type="match status" value="1"/>
</dbReference>
<evidence type="ECO:0000256" key="1">
    <source>
        <dbReference type="ARBA" id="ARBA00022729"/>
    </source>
</evidence>
<keyword evidence="1 2" id="KW-0732">Signal</keyword>
<dbReference type="Proteomes" id="UP001058514">
    <property type="component" value="Chromosome"/>
</dbReference>